<dbReference type="KEGG" id="bfm:BP422_22445"/>
<proteinExistence type="predicted"/>
<gene>
    <name evidence="5" type="ORF">BP422_22445</name>
</gene>
<dbReference type="InterPro" id="IPR016047">
    <property type="entry name" value="M23ase_b-sheet_dom"/>
</dbReference>
<name>A0A220MMS8_9BACL</name>
<feature type="coiled-coil region" evidence="2">
    <location>
        <begin position="195"/>
        <end position="240"/>
    </location>
</feature>
<dbReference type="PANTHER" id="PTHR21666">
    <property type="entry name" value="PEPTIDASE-RELATED"/>
    <property type="match status" value="1"/>
</dbReference>
<evidence type="ECO:0000256" key="1">
    <source>
        <dbReference type="ARBA" id="ARBA00022729"/>
    </source>
</evidence>
<evidence type="ECO:0000259" key="3">
    <source>
        <dbReference type="Pfam" id="PF01551"/>
    </source>
</evidence>
<feature type="domain" description="Peptidoglycan hydrolase PcsB coiled-coil" evidence="4">
    <location>
        <begin position="112"/>
        <end position="184"/>
    </location>
</feature>
<dbReference type="InterPro" id="IPR057309">
    <property type="entry name" value="PcsB_CC"/>
</dbReference>
<keyword evidence="1" id="KW-0732">Signal</keyword>
<dbReference type="SUPFAM" id="SSF51261">
    <property type="entry name" value="Duplicated hybrid motif"/>
    <property type="match status" value="1"/>
</dbReference>
<accession>A0A220MMS8</accession>
<dbReference type="Gene3D" id="2.70.70.10">
    <property type="entry name" value="Glucose Permease (Domain IIA)"/>
    <property type="match status" value="1"/>
</dbReference>
<dbReference type="GO" id="GO:0004222">
    <property type="term" value="F:metalloendopeptidase activity"/>
    <property type="evidence" value="ECO:0007669"/>
    <property type="project" value="TreeGrafter"/>
</dbReference>
<dbReference type="Pfam" id="PF01551">
    <property type="entry name" value="Peptidase_M23"/>
    <property type="match status" value="1"/>
</dbReference>
<dbReference type="Proteomes" id="UP000197781">
    <property type="component" value="Chromosome"/>
</dbReference>
<sequence>MRKRILLALVITGLVVGTVIPTNVSLAAPSKASLDKINRELKEIQKKKKSQQQQLKKTEEQINVVQKEKKGLETQLMQIDLRRNDTQKKLDKLEKQMDDTKEKAANAQDQLDEAKDRVAKRDALLRTRVTAMYERGTISYLDVLLGSSDFGDFLTRMQALQLILEQDTRILEDNIRDKETIETKKKEIDHQLTVYAGMFDEAEELKAELDKQYKQSLVVKAELDKKESALEVDLEQYGQELLAITKQESAKYAERVRAMSASSTGYKGGKFALPIASGQFRFTSGFGMRSDPFTGRSAGHNGVDMAARKGTPILAAADGIVLFAGYNGGFGNTVMIKHNAEYTTLYGHIREGGIKVSVGQSVSRGQKIAEVGSTGRSTGNHVHFTVYKNDVAVNPMPYLK</sequence>
<keyword evidence="2" id="KW-0175">Coiled coil</keyword>
<evidence type="ECO:0000313" key="5">
    <source>
        <dbReference type="EMBL" id="ASJ56059.1"/>
    </source>
</evidence>
<reference evidence="5 6" key="1">
    <citation type="submission" date="2016-11" db="EMBL/GenBank/DDBJ databases">
        <authorList>
            <person name="Jaros S."/>
            <person name="Januszkiewicz K."/>
            <person name="Wedrychowicz H."/>
        </authorList>
    </citation>
    <scope>NUCLEOTIDE SEQUENCE [LARGE SCALE GENOMIC DNA]</scope>
    <source>
        <strain evidence="5 6">NF2</strain>
    </source>
</reference>
<dbReference type="SUPFAM" id="SSF57997">
    <property type="entry name" value="Tropomyosin"/>
    <property type="match status" value="1"/>
</dbReference>
<evidence type="ECO:0000313" key="6">
    <source>
        <dbReference type="Proteomes" id="UP000197781"/>
    </source>
</evidence>
<dbReference type="Pfam" id="PF24568">
    <property type="entry name" value="CC_PcsB"/>
    <property type="match status" value="1"/>
</dbReference>
<dbReference type="InterPro" id="IPR050570">
    <property type="entry name" value="Cell_wall_metabolism_enzyme"/>
</dbReference>
<dbReference type="PANTHER" id="PTHR21666:SF270">
    <property type="entry name" value="MUREIN HYDROLASE ACTIVATOR ENVC"/>
    <property type="match status" value="1"/>
</dbReference>
<dbReference type="CDD" id="cd12797">
    <property type="entry name" value="M23_peptidase"/>
    <property type="match status" value="1"/>
</dbReference>
<dbReference type="InterPro" id="IPR011055">
    <property type="entry name" value="Dup_hybrid_motif"/>
</dbReference>
<evidence type="ECO:0000256" key="2">
    <source>
        <dbReference type="SAM" id="Coils"/>
    </source>
</evidence>
<dbReference type="RefSeq" id="WP_088909667.1">
    <property type="nucleotide sequence ID" value="NZ_CP018145.1"/>
</dbReference>
<dbReference type="Gene3D" id="6.10.250.3150">
    <property type="match status" value="1"/>
</dbReference>
<dbReference type="EMBL" id="CP018145">
    <property type="protein sequence ID" value="ASJ56059.1"/>
    <property type="molecule type" value="Genomic_DNA"/>
</dbReference>
<evidence type="ECO:0000259" key="4">
    <source>
        <dbReference type="Pfam" id="PF24568"/>
    </source>
</evidence>
<organism evidence="5 6">
    <name type="scientific">Brevibacillus formosus</name>
    <dbReference type="NCBI Taxonomy" id="54913"/>
    <lineage>
        <taxon>Bacteria</taxon>
        <taxon>Bacillati</taxon>
        <taxon>Bacillota</taxon>
        <taxon>Bacilli</taxon>
        <taxon>Bacillales</taxon>
        <taxon>Paenibacillaceae</taxon>
        <taxon>Brevibacillus</taxon>
    </lineage>
</organism>
<protein>
    <submittedName>
        <fullName evidence="5">Metalloendopeptidase</fullName>
    </submittedName>
</protein>
<dbReference type="AlphaFoldDB" id="A0A220MMS8"/>
<feature type="domain" description="M23ase beta-sheet core" evidence="3">
    <location>
        <begin position="299"/>
        <end position="395"/>
    </location>
</feature>
<feature type="coiled-coil region" evidence="2">
    <location>
        <begin position="34"/>
        <end position="124"/>
    </location>
</feature>